<comment type="similarity">
    <text evidence="2">Belongs to the chromate ion transporter (CHR) (TC 2.A.51) family.</text>
</comment>
<protein>
    <submittedName>
        <fullName evidence="8">Chromate transporter</fullName>
    </submittedName>
</protein>
<comment type="caution">
    <text evidence="8">The sequence shown here is derived from an EMBL/GenBank/DDBJ whole genome shotgun (WGS) entry which is preliminary data.</text>
</comment>
<dbReference type="Pfam" id="PF02417">
    <property type="entry name" value="Chromate_transp"/>
    <property type="match status" value="1"/>
</dbReference>
<evidence type="ECO:0000313" key="8">
    <source>
        <dbReference type="EMBL" id="MYZ48898.1"/>
    </source>
</evidence>
<dbReference type="InterPro" id="IPR003370">
    <property type="entry name" value="Chromate_transpt"/>
</dbReference>
<evidence type="ECO:0000256" key="1">
    <source>
        <dbReference type="ARBA" id="ARBA00004651"/>
    </source>
</evidence>
<dbReference type="AlphaFoldDB" id="A0A964T5L4"/>
<evidence type="ECO:0000256" key="2">
    <source>
        <dbReference type="ARBA" id="ARBA00005262"/>
    </source>
</evidence>
<evidence type="ECO:0000256" key="5">
    <source>
        <dbReference type="ARBA" id="ARBA00022989"/>
    </source>
</evidence>
<accession>A0A964T5L4</accession>
<feature type="transmembrane region" description="Helical" evidence="7">
    <location>
        <begin position="155"/>
        <end position="188"/>
    </location>
</feature>
<keyword evidence="4 7" id="KW-0812">Transmembrane</keyword>
<dbReference type="EMBL" id="SPKJ01000052">
    <property type="protein sequence ID" value="MYZ48898.1"/>
    <property type="molecule type" value="Genomic_DNA"/>
</dbReference>
<keyword evidence="5 7" id="KW-1133">Transmembrane helix</keyword>
<evidence type="ECO:0000256" key="4">
    <source>
        <dbReference type="ARBA" id="ARBA00022692"/>
    </source>
</evidence>
<dbReference type="RefSeq" id="WP_161141244.1">
    <property type="nucleotide sequence ID" value="NZ_SPKJ01000052.1"/>
</dbReference>
<evidence type="ECO:0000256" key="7">
    <source>
        <dbReference type="SAM" id="Phobius"/>
    </source>
</evidence>
<dbReference type="GO" id="GO:0015109">
    <property type="term" value="F:chromate transmembrane transporter activity"/>
    <property type="evidence" value="ECO:0007669"/>
    <property type="project" value="InterPro"/>
</dbReference>
<organism evidence="8 9">
    <name type="scientific">Propylenella binzhouense</name>
    <dbReference type="NCBI Taxonomy" id="2555902"/>
    <lineage>
        <taxon>Bacteria</taxon>
        <taxon>Pseudomonadati</taxon>
        <taxon>Pseudomonadota</taxon>
        <taxon>Alphaproteobacteria</taxon>
        <taxon>Hyphomicrobiales</taxon>
        <taxon>Propylenellaceae</taxon>
        <taxon>Propylenella</taxon>
    </lineage>
</organism>
<dbReference type="PANTHER" id="PTHR43663">
    <property type="entry name" value="CHROMATE TRANSPORT PROTEIN-RELATED"/>
    <property type="match status" value="1"/>
</dbReference>
<evidence type="ECO:0000313" key="9">
    <source>
        <dbReference type="Proteomes" id="UP000773614"/>
    </source>
</evidence>
<evidence type="ECO:0000256" key="3">
    <source>
        <dbReference type="ARBA" id="ARBA00022475"/>
    </source>
</evidence>
<keyword evidence="9" id="KW-1185">Reference proteome</keyword>
<name>A0A964T5L4_9HYPH</name>
<dbReference type="OrthoDB" id="8969999at2"/>
<keyword evidence="3" id="KW-1003">Cell membrane</keyword>
<sequence>MSSRSDVLDSRSSDRPSLMQIALGFGGIAIVGFGGVLPWARRMLVEQRRWMTPSQFSEDLALSQFLPGPNIVNLSIVVGQRFHGLPGAAAAAIGLLGPPMLIVILLASIYGYWNEIAAVHDAMRGVASAAAGLILATAAKMAVPLFRADARLQLAFAIITFLGVAVLGASLPVVLLAIAPVSVAFAWWRVR</sequence>
<gene>
    <name evidence="8" type="ORF">E4O86_14375</name>
</gene>
<dbReference type="PANTHER" id="PTHR43663:SF1">
    <property type="entry name" value="CHROMATE TRANSPORTER"/>
    <property type="match status" value="1"/>
</dbReference>
<dbReference type="InterPro" id="IPR052518">
    <property type="entry name" value="CHR_Transporter"/>
</dbReference>
<dbReference type="GO" id="GO:0005886">
    <property type="term" value="C:plasma membrane"/>
    <property type="evidence" value="ECO:0007669"/>
    <property type="project" value="UniProtKB-SubCell"/>
</dbReference>
<proteinExistence type="inferred from homology"/>
<comment type="subcellular location">
    <subcellularLocation>
        <location evidence="1">Cell membrane</location>
        <topology evidence="1">Multi-pass membrane protein</topology>
    </subcellularLocation>
</comment>
<feature type="transmembrane region" description="Helical" evidence="7">
    <location>
        <begin position="21"/>
        <end position="40"/>
    </location>
</feature>
<feature type="transmembrane region" description="Helical" evidence="7">
    <location>
        <begin position="125"/>
        <end position="143"/>
    </location>
</feature>
<feature type="transmembrane region" description="Helical" evidence="7">
    <location>
        <begin position="90"/>
        <end position="113"/>
    </location>
</feature>
<evidence type="ECO:0000256" key="6">
    <source>
        <dbReference type="ARBA" id="ARBA00023136"/>
    </source>
</evidence>
<keyword evidence="6 7" id="KW-0472">Membrane</keyword>
<reference evidence="8" key="1">
    <citation type="submission" date="2019-03" db="EMBL/GenBank/DDBJ databases">
        <title>Afifella sp. nov., isolated from activated sludge.</title>
        <authorList>
            <person name="Li Q."/>
            <person name="Liu Y."/>
        </authorList>
    </citation>
    <scope>NUCLEOTIDE SEQUENCE</scope>
    <source>
        <strain evidence="8">L72</strain>
    </source>
</reference>
<dbReference type="Proteomes" id="UP000773614">
    <property type="component" value="Unassembled WGS sequence"/>
</dbReference>